<dbReference type="GO" id="GO:0005524">
    <property type="term" value="F:ATP binding"/>
    <property type="evidence" value="ECO:0007669"/>
    <property type="project" value="InterPro"/>
</dbReference>
<protein>
    <recommendedName>
        <fullName evidence="7">Protein kinase domain-containing protein</fullName>
    </recommendedName>
</protein>
<dbReference type="PANTHER" id="PTHR27008:SF521">
    <property type="entry name" value="OS11G0490200 PROTEIN"/>
    <property type="match status" value="1"/>
</dbReference>
<evidence type="ECO:0000313" key="8">
    <source>
        <dbReference type="EMBL" id="KAG2650384.1"/>
    </source>
</evidence>
<evidence type="ECO:0000256" key="1">
    <source>
        <dbReference type="ARBA" id="ARBA00004370"/>
    </source>
</evidence>
<evidence type="ECO:0000256" key="3">
    <source>
        <dbReference type="ARBA" id="ARBA00022692"/>
    </source>
</evidence>
<name>A0A8T0WZ47_PANVG</name>
<dbReference type="AlphaFoldDB" id="A0A8T0WZ47"/>
<accession>A0A8T0WZ47</accession>
<evidence type="ECO:0000256" key="5">
    <source>
        <dbReference type="ARBA" id="ARBA00022989"/>
    </source>
</evidence>
<feature type="domain" description="Protein kinase" evidence="7">
    <location>
        <begin position="1"/>
        <end position="177"/>
    </location>
</feature>
<comment type="caution">
    <text evidence="8">The sequence shown here is derived from an EMBL/GenBank/DDBJ whole genome shotgun (WGS) entry which is preliminary data.</text>
</comment>
<gene>
    <name evidence="8" type="ORF">PVAP13_1NG194019</name>
</gene>
<dbReference type="SUPFAM" id="SSF56112">
    <property type="entry name" value="Protein kinase-like (PK-like)"/>
    <property type="match status" value="1"/>
</dbReference>
<keyword evidence="2" id="KW-0433">Leucine-rich repeat</keyword>
<reference evidence="8" key="1">
    <citation type="submission" date="2020-05" db="EMBL/GenBank/DDBJ databases">
        <title>WGS assembly of Panicum virgatum.</title>
        <authorList>
            <person name="Lovell J.T."/>
            <person name="Jenkins J."/>
            <person name="Shu S."/>
            <person name="Juenger T.E."/>
            <person name="Schmutz J."/>
        </authorList>
    </citation>
    <scope>NUCLEOTIDE SEQUENCE</scope>
    <source>
        <strain evidence="8">AP13</strain>
    </source>
</reference>
<evidence type="ECO:0000313" key="9">
    <source>
        <dbReference type="Proteomes" id="UP000823388"/>
    </source>
</evidence>
<organism evidence="8 9">
    <name type="scientific">Panicum virgatum</name>
    <name type="common">Blackwell switchgrass</name>
    <dbReference type="NCBI Taxonomy" id="38727"/>
    <lineage>
        <taxon>Eukaryota</taxon>
        <taxon>Viridiplantae</taxon>
        <taxon>Streptophyta</taxon>
        <taxon>Embryophyta</taxon>
        <taxon>Tracheophyta</taxon>
        <taxon>Spermatophyta</taxon>
        <taxon>Magnoliopsida</taxon>
        <taxon>Liliopsida</taxon>
        <taxon>Poales</taxon>
        <taxon>Poaceae</taxon>
        <taxon>PACMAD clade</taxon>
        <taxon>Panicoideae</taxon>
        <taxon>Panicodae</taxon>
        <taxon>Paniceae</taxon>
        <taxon>Panicinae</taxon>
        <taxon>Panicum</taxon>
        <taxon>Panicum sect. Hiantes</taxon>
    </lineage>
</organism>
<dbReference type="InterPro" id="IPR011009">
    <property type="entry name" value="Kinase-like_dom_sf"/>
</dbReference>
<dbReference type="InterPro" id="IPR000719">
    <property type="entry name" value="Prot_kinase_dom"/>
</dbReference>
<dbReference type="GO" id="GO:0004672">
    <property type="term" value="F:protein kinase activity"/>
    <property type="evidence" value="ECO:0007669"/>
    <property type="project" value="InterPro"/>
</dbReference>
<dbReference type="Pfam" id="PF00069">
    <property type="entry name" value="Pkinase"/>
    <property type="match status" value="1"/>
</dbReference>
<dbReference type="SMART" id="SM00220">
    <property type="entry name" value="S_TKc"/>
    <property type="match status" value="1"/>
</dbReference>
<evidence type="ECO:0000259" key="7">
    <source>
        <dbReference type="PROSITE" id="PS50011"/>
    </source>
</evidence>
<keyword evidence="3" id="KW-0812">Transmembrane</keyword>
<keyword evidence="9" id="KW-1185">Reference proteome</keyword>
<comment type="subcellular location">
    <subcellularLocation>
        <location evidence="1">Membrane</location>
    </subcellularLocation>
</comment>
<dbReference type="PROSITE" id="PS50011">
    <property type="entry name" value="PROTEIN_KINASE_DOM"/>
    <property type="match status" value="1"/>
</dbReference>
<dbReference type="PANTHER" id="PTHR27008">
    <property type="entry name" value="OS04G0122200 PROTEIN"/>
    <property type="match status" value="1"/>
</dbReference>
<sequence length="177" mass="19450">MMTTVALKVFDLQQSGSSGSFIAECEALNKILHRNLISAITCCSSSDSNQNDFKALVLEFMPNGNLHSWLHQDVHASPQRHGLTLMQRLNIAVDVADAIDYLHNNCQPPIIHCDLKPSNILLEQDLVAHVGDFGLAKIFPDLASKQASNSKSTIGIRGTIGYVAPEYGGRWPSFSMW</sequence>
<evidence type="ECO:0000256" key="6">
    <source>
        <dbReference type="ARBA" id="ARBA00023136"/>
    </source>
</evidence>
<dbReference type="PROSITE" id="PS00108">
    <property type="entry name" value="PROTEIN_KINASE_ST"/>
    <property type="match status" value="1"/>
</dbReference>
<evidence type="ECO:0000256" key="2">
    <source>
        <dbReference type="ARBA" id="ARBA00022614"/>
    </source>
</evidence>
<dbReference type="EMBL" id="CM029038">
    <property type="protein sequence ID" value="KAG2650384.1"/>
    <property type="molecule type" value="Genomic_DNA"/>
</dbReference>
<keyword evidence="5" id="KW-1133">Transmembrane helix</keyword>
<dbReference type="GO" id="GO:0016020">
    <property type="term" value="C:membrane"/>
    <property type="evidence" value="ECO:0007669"/>
    <property type="project" value="UniProtKB-SubCell"/>
</dbReference>
<dbReference type="Proteomes" id="UP000823388">
    <property type="component" value="Chromosome 1N"/>
</dbReference>
<evidence type="ECO:0000256" key="4">
    <source>
        <dbReference type="ARBA" id="ARBA00022737"/>
    </source>
</evidence>
<dbReference type="InterPro" id="IPR051809">
    <property type="entry name" value="Plant_receptor-like_S/T_kinase"/>
</dbReference>
<dbReference type="Gene3D" id="1.10.510.10">
    <property type="entry name" value="Transferase(Phosphotransferase) domain 1"/>
    <property type="match status" value="1"/>
</dbReference>
<dbReference type="InterPro" id="IPR008271">
    <property type="entry name" value="Ser/Thr_kinase_AS"/>
</dbReference>
<keyword evidence="6" id="KW-0472">Membrane</keyword>
<proteinExistence type="predicted"/>
<keyword evidence="4" id="KW-0677">Repeat</keyword>